<dbReference type="Gene3D" id="3.20.20.140">
    <property type="entry name" value="Metal-dependent hydrolases"/>
    <property type="match status" value="1"/>
</dbReference>
<evidence type="ECO:0000259" key="1">
    <source>
        <dbReference type="Pfam" id="PF01979"/>
    </source>
</evidence>
<dbReference type="PANTHER" id="PTHR43135">
    <property type="entry name" value="ALPHA-D-RIBOSE 1-METHYLPHOSPHONATE 5-TRIPHOSPHATE DIPHOSPHATASE"/>
    <property type="match status" value="1"/>
</dbReference>
<dbReference type="RefSeq" id="WP_078714597.1">
    <property type="nucleotide sequence ID" value="NZ_FUYG01000006.1"/>
</dbReference>
<feature type="domain" description="Amidohydrolase-related" evidence="1">
    <location>
        <begin position="65"/>
        <end position="414"/>
    </location>
</feature>
<dbReference type="InterPro" id="IPR032466">
    <property type="entry name" value="Metal_Hydrolase"/>
</dbReference>
<name>A0A1T4Y8E6_9MICO</name>
<organism evidence="2 3">
    <name type="scientific">Agreia bicolorata</name>
    <dbReference type="NCBI Taxonomy" id="110935"/>
    <lineage>
        <taxon>Bacteria</taxon>
        <taxon>Bacillati</taxon>
        <taxon>Actinomycetota</taxon>
        <taxon>Actinomycetes</taxon>
        <taxon>Micrococcales</taxon>
        <taxon>Microbacteriaceae</taxon>
        <taxon>Agreia</taxon>
    </lineage>
</organism>
<sequence length="425" mass="43903">MAARLPHVPPASGVVRLVGATLIDGTGCPPLADSEVELVDGVIAYAGQRRAAQSLDGAIDLTGTFLMPGFVDAHVHLSMVPGDPETQRSRFVEEHVLETASVLRTTLLAGVTTARDLDGLTPGYRDAIARGSAVGPRLHLAISMLSPTGGHADPVRPNGSLPAWAVRPGMPAPGVVDTDDDIIRTVRELMRMGADAIKVSTSGGVGSPTDDPADAGLPVEHVRLVARLTAERGGRPITAHALTDAAVRVAVLGGAASIEHGYDLSDDTIDLMLQHGTMLVPTLSTLLRTLDPATTSPAALADREARQRRGLDSVRRAVAAGVSVALGTDAGVHPHGRNLAELARLVEVGLEPLAAIQAGTLGGARLLGLDTELGTVEAGKQGDLVVTSVDPSRAIGELAEADAVRMVLQAGRVVKDLDSRMPAAR</sequence>
<dbReference type="GO" id="GO:0016810">
    <property type="term" value="F:hydrolase activity, acting on carbon-nitrogen (but not peptide) bonds"/>
    <property type="evidence" value="ECO:0007669"/>
    <property type="project" value="InterPro"/>
</dbReference>
<dbReference type="Pfam" id="PF01979">
    <property type="entry name" value="Amidohydro_1"/>
    <property type="match status" value="1"/>
</dbReference>
<gene>
    <name evidence="2" type="ORF">SAMN06295879_2379</name>
</gene>
<evidence type="ECO:0000313" key="2">
    <source>
        <dbReference type="EMBL" id="SKA97555.1"/>
    </source>
</evidence>
<proteinExistence type="predicted"/>
<dbReference type="InterPro" id="IPR057744">
    <property type="entry name" value="OTAase-like"/>
</dbReference>
<dbReference type="InterPro" id="IPR006680">
    <property type="entry name" value="Amidohydro-rel"/>
</dbReference>
<reference evidence="3" key="1">
    <citation type="submission" date="2017-02" db="EMBL/GenBank/DDBJ databases">
        <authorList>
            <person name="Varghese N."/>
            <person name="Submissions S."/>
        </authorList>
    </citation>
    <scope>NUCLEOTIDE SEQUENCE [LARGE SCALE GENOMIC DNA]</scope>
    <source>
        <strain evidence="3">VKM Ac-2052</strain>
    </source>
</reference>
<protein>
    <submittedName>
        <fullName evidence="2">Imidazolonepropionase</fullName>
    </submittedName>
</protein>
<dbReference type="InterPro" id="IPR051781">
    <property type="entry name" value="Metallo-dep_Hydrolase"/>
</dbReference>
<dbReference type="SUPFAM" id="SSF51556">
    <property type="entry name" value="Metallo-dependent hydrolases"/>
    <property type="match status" value="1"/>
</dbReference>
<evidence type="ECO:0000313" key="3">
    <source>
        <dbReference type="Proteomes" id="UP000189735"/>
    </source>
</evidence>
<dbReference type="Proteomes" id="UP000189735">
    <property type="component" value="Unassembled WGS sequence"/>
</dbReference>
<dbReference type="PANTHER" id="PTHR43135:SF3">
    <property type="entry name" value="ALPHA-D-RIBOSE 1-METHYLPHOSPHONATE 5-TRIPHOSPHATE DIPHOSPHATASE"/>
    <property type="match status" value="1"/>
</dbReference>
<accession>A0A1T4Y8E6</accession>
<dbReference type="InterPro" id="IPR011059">
    <property type="entry name" value="Metal-dep_hydrolase_composite"/>
</dbReference>
<dbReference type="CDD" id="cd01299">
    <property type="entry name" value="Met_dep_hydrolase_A"/>
    <property type="match status" value="1"/>
</dbReference>
<dbReference type="AlphaFoldDB" id="A0A1T4Y8E6"/>
<dbReference type="EMBL" id="FUYG01000006">
    <property type="protein sequence ID" value="SKA97555.1"/>
    <property type="molecule type" value="Genomic_DNA"/>
</dbReference>
<dbReference type="Gene3D" id="2.30.40.10">
    <property type="entry name" value="Urease, subunit C, domain 1"/>
    <property type="match status" value="1"/>
</dbReference>
<dbReference type="SUPFAM" id="SSF51338">
    <property type="entry name" value="Composite domain of metallo-dependent hydrolases"/>
    <property type="match status" value="1"/>
</dbReference>